<dbReference type="RefSeq" id="XP_019913607.1">
    <property type="nucleotide sequence ID" value="XM_020057998.1"/>
</dbReference>
<dbReference type="GeneID" id="30907915"/>
<feature type="region of interest" description="Disordered" evidence="1">
    <location>
        <begin position="302"/>
        <end position="342"/>
    </location>
</feature>
<dbReference type="KEGG" id="pcot:PCOAH_00011890"/>
<organism evidence="4 5">
    <name type="scientific">Plasmodium coatneyi</name>
    <dbReference type="NCBI Taxonomy" id="208452"/>
    <lineage>
        <taxon>Eukaryota</taxon>
        <taxon>Sar</taxon>
        <taxon>Alveolata</taxon>
        <taxon>Apicomplexa</taxon>
        <taxon>Aconoidasida</taxon>
        <taxon>Haemosporida</taxon>
        <taxon>Plasmodiidae</taxon>
        <taxon>Plasmodium</taxon>
    </lineage>
</organism>
<dbReference type="InterPro" id="IPR044885">
    <property type="entry name" value="PRESA_N_sf"/>
</dbReference>
<feature type="signal peptide" evidence="2">
    <location>
        <begin position="1"/>
        <end position="22"/>
    </location>
</feature>
<dbReference type="Gene3D" id="6.10.280.180">
    <property type="entry name" value="Plasmodium RESA, N-terminal helical domain"/>
    <property type="match status" value="1"/>
</dbReference>
<name>A0A1B1DVV8_9APIC</name>
<feature type="chain" id="PRO_5008521273" description="Plasmodium RESA N-terminal domain-containing protein" evidence="2">
    <location>
        <begin position="23"/>
        <end position="342"/>
    </location>
</feature>
<feature type="compositionally biased region" description="Acidic residues" evidence="1">
    <location>
        <begin position="133"/>
        <end position="159"/>
    </location>
</feature>
<feature type="domain" description="Plasmodium RESA N-terminal" evidence="3">
    <location>
        <begin position="165"/>
        <end position="283"/>
    </location>
</feature>
<accession>A0A1B1DVV8</accession>
<evidence type="ECO:0000259" key="3">
    <source>
        <dbReference type="Pfam" id="PF09687"/>
    </source>
</evidence>
<evidence type="ECO:0000256" key="1">
    <source>
        <dbReference type="SAM" id="MobiDB-lite"/>
    </source>
</evidence>
<evidence type="ECO:0000313" key="5">
    <source>
        <dbReference type="Proteomes" id="UP000092716"/>
    </source>
</evidence>
<feature type="compositionally biased region" description="Basic and acidic residues" evidence="1">
    <location>
        <begin position="302"/>
        <end position="315"/>
    </location>
</feature>
<reference evidence="5" key="1">
    <citation type="submission" date="2016-06" db="EMBL/GenBank/DDBJ databases">
        <title>First high quality genome sequence of Plasmodium coatneyi using continuous long reads from single molecule, real-time sequencing.</title>
        <authorList>
            <person name="Chien J.-T."/>
            <person name="Pakala S.B."/>
            <person name="Geraldo J.A."/>
            <person name="Lapp S.A."/>
            <person name="Barnwell J.W."/>
            <person name="Kissinger J.C."/>
            <person name="Galinski M.R."/>
            <person name="Humphrey J.C."/>
        </authorList>
    </citation>
    <scope>NUCLEOTIDE SEQUENCE [LARGE SCALE GENOMIC DNA]</scope>
    <source>
        <strain evidence="5">Hackeri</strain>
    </source>
</reference>
<feature type="compositionally biased region" description="Basic and acidic residues" evidence="1">
    <location>
        <begin position="85"/>
        <end position="95"/>
    </location>
</feature>
<dbReference type="Pfam" id="PF09687">
    <property type="entry name" value="PRESAN"/>
    <property type="match status" value="1"/>
</dbReference>
<dbReference type="EMBL" id="CP016243">
    <property type="protein sequence ID" value="ANQ06912.1"/>
    <property type="molecule type" value="Genomic_DNA"/>
</dbReference>
<keyword evidence="5" id="KW-1185">Reference proteome</keyword>
<dbReference type="AlphaFoldDB" id="A0A1B1DVV8"/>
<sequence length="342" mass="38567">MLSAPRVVFSVFTLMNVVLLNGDLPSESALSLGGAVLKASRQLSQVTSDSDARGGPNDVSNECDGNDCSEGKESEAPSETTCSSIKKEQQEKAQQEEEEEVKEVKEVEEKEEEEVEKEEKDEIEKEGEKKDEIGEDDDEKDGDEFIDDSDDDYDYDDDEDGGIDISGILKEHVFIIPKEKVELLLDECNRIQNLDYERALDNLFGELHDLSLKYGLPKEEKMALWYEFLNDITDDLKDVDDYFNNIYDFNMNSSTVLTVSFVYSLMNFLNTWTTTIEGIEKKWFTIFAERTLAYKNGVRKGKLDKAETESTEKAKVGSTTTSEVGKTDAKKEETDAKESGAQ</sequence>
<evidence type="ECO:0000313" key="4">
    <source>
        <dbReference type="EMBL" id="ANQ06912.1"/>
    </source>
</evidence>
<feature type="compositionally biased region" description="Basic and acidic residues" evidence="1">
    <location>
        <begin position="117"/>
        <end position="132"/>
    </location>
</feature>
<proteinExistence type="predicted"/>
<dbReference type="OrthoDB" id="387557at2759"/>
<evidence type="ECO:0000256" key="2">
    <source>
        <dbReference type="SAM" id="SignalP"/>
    </source>
</evidence>
<protein>
    <recommendedName>
        <fullName evidence="3">Plasmodium RESA N-terminal domain-containing protein</fullName>
    </recommendedName>
</protein>
<dbReference type="VEuPathDB" id="PlasmoDB:PCOAH_00011890"/>
<dbReference type="Proteomes" id="UP000092716">
    <property type="component" value="Chromosome 5"/>
</dbReference>
<feature type="compositionally biased region" description="Basic and acidic residues" evidence="1">
    <location>
        <begin position="325"/>
        <end position="342"/>
    </location>
</feature>
<keyword evidence="2" id="KW-0732">Signal</keyword>
<feature type="region of interest" description="Disordered" evidence="1">
    <location>
        <begin position="42"/>
        <end position="159"/>
    </location>
</feature>
<dbReference type="InterPro" id="IPR019111">
    <property type="entry name" value="PRESA_N"/>
</dbReference>
<gene>
    <name evidence="4" type="ORF">PCOAH_00011890</name>
</gene>